<sequence>FSPLASQSQEVKNARKIAEWLTNNLEFVLPKNVQSDLLKVAVFVMPSLGGSGQHSLSLDP</sequence>
<evidence type="ECO:0000313" key="2">
    <source>
        <dbReference type="Proteomes" id="UP000823775"/>
    </source>
</evidence>
<dbReference type="InterPro" id="IPR017395">
    <property type="entry name" value="Chlorophyllase-like"/>
</dbReference>
<dbReference type="Pfam" id="PF07224">
    <property type="entry name" value="Chlorophyllase"/>
    <property type="match status" value="1"/>
</dbReference>
<protein>
    <submittedName>
        <fullName evidence="1">Uncharacterized protein</fullName>
    </submittedName>
</protein>
<dbReference type="Proteomes" id="UP000823775">
    <property type="component" value="Unassembled WGS sequence"/>
</dbReference>
<comment type="caution">
    <text evidence="1">The sequence shown here is derived from an EMBL/GenBank/DDBJ whole genome shotgun (WGS) entry which is preliminary data.</text>
</comment>
<organism evidence="1 2">
    <name type="scientific">Datura stramonium</name>
    <name type="common">Jimsonweed</name>
    <name type="synonym">Common thornapple</name>
    <dbReference type="NCBI Taxonomy" id="4076"/>
    <lineage>
        <taxon>Eukaryota</taxon>
        <taxon>Viridiplantae</taxon>
        <taxon>Streptophyta</taxon>
        <taxon>Embryophyta</taxon>
        <taxon>Tracheophyta</taxon>
        <taxon>Spermatophyta</taxon>
        <taxon>Magnoliopsida</taxon>
        <taxon>eudicotyledons</taxon>
        <taxon>Gunneridae</taxon>
        <taxon>Pentapetalae</taxon>
        <taxon>asterids</taxon>
        <taxon>lamiids</taxon>
        <taxon>Solanales</taxon>
        <taxon>Solanaceae</taxon>
        <taxon>Solanoideae</taxon>
        <taxon>Datureae</taxon>
        <taxon>Datura</taxon>
    </lineage>
</organism>
<proteinExistence type="predicted"/>
<feature type="non-terminal residue" evidence="1">
    <location>
        <position position="60"/>
    </location>
</feature>
<reference evidence="1 2" key="1">
    <citation type="journal article" date="2021" name="BMC Genomics">
        <title>Datura genome reveals duplications of psychoactive alkaloid biosynthetic genes and high mutation rate following tissue culture.</title>
        <authorList>
            <person name="Rajewski A."/>
            <person name="Carter-House D."/>
            <person name="Stajich J."/>
            <person name="Litt A."/>
        </authorList>
    </citation>
    <scope>NUCLEOTIDE SEQUENCE [LARGE SCALE GENOMIC DNA]</scope>
    <source>
        <strain evidence="1">AR-01</strain>
    </source>
</reference>
<feature type="non-terminal residue" evidence="1">
    <location>
        <position position="1"/>
    </location>
</feature>
<evidence type="ECO:0000313" key="1">
    <source>
        <dbReference type="EMBL" id="MCE5167354.1"/>
    </source>
</evidence>
<keyword evidence="2" id="KW-1185">Reference proteome</keyword>
<dbReference type="EMBL" id="JACEIK010085238">
    <property type="protein sequence ID" value="MCE5167354.1"/>
    <property type="molecule type" value="Genomic_DNA"/>
</dbReference>
<gene>
    <name evidence="1" type="ORF">HAX54_049774</name>
</gene>
<accession>A0ABS8Y868</accession>
<name>A0ABS8Y868_DATST</name>